<keyword evidence="1" id="KW-0175">Coiled coil</keyword>
<accession>A0A2H9PBM9</accession>
<evidence type="ECO:0000313" key="4">
    <source>
        <dbReference type="Proteomes" id="UP000234145"/>
    </source>
</evidence>
<gene>
    <name evidence="3" type="ORF">COY51_05890</name>
</gene>
<dbReference type="Proteomes" id="UP000234145">
    <property type="component" value="Unassembled WGS sequence"/>
</dbReference>
<organism evidence="3 4">
    <name type="scientific">Candidatus Desantisbacteria bacterium CG_4_10_14_0_8_um_filter_39_17</name>
    <dbReference type="NCBI Taxonomy" id="1974542"/>
    <lineage>
        <taxon>Bacteria</taxon>
        <taxon>Candidatus Desantisiibacteriota</taxon>
    </lineage>
</organism>
<keyword evidence="2" id="KW-1133">Transmembrane helix</keyword>
<dbReference type="EMBL" id="PFMS01000101">
    <property type="protein sequence ID" value="PIZ15222.1"/>
    <property type="molecule type" value="Genomic_DNA"/>
</dbReference>
<proteinExistence type="predicted"/>
<feature type="coiled-coil region" evidence="1">
    <location>
        <begin position="1"/>
        <end position="28"/>
    </location>
</feature>
<evidence type="ECO:0000256" key="1">
    <source>
        <dbReference type="SAM" id="Coils"/>
    </source>
</evidence>
<evidence type="ECO:0000313" key="3">
    <source>
        <dbReference type="EMBL" id="PIZ15222.1"/>
    </source>
</evidence>
<keyword evidence="2" id="KW-0812">Transmembrane</keyword>
<protein>
    <submittedName>
        <fullName evidence="3">Uncharacterized protein</fullName>
    </submittedName>
</protein>
<evidence type="ECO:0000256" key="2">
    <source>
        <dbReference type="SAM" id="Phobius"/>
    </source>
</evidence>
<dbReference type="AlphaFoldDB" id="A0A2H9PBM9"/>
<keyword evidence="2" id="KW-0472">Membrane</keyword>
<reference evidence="4" key="1">
    <citation type="submission" date="2017-09" db="EMBL/GenBank/DDBJ databases">
        <title>Depth-based differentiation of microbial function through sediment-hosted aquifers and enrichment of novel symbionts in the deep terrestrial subsurface.</title>
        <authorList>
            <person name="Probst A.J."/>
            <person name="Ladd B."/>
            <person name="Jarett J.K."/>
            <person name="Geller-Mcgrath D.E."/>
            <person name="Sieber C.M.K."/>
            <person name="Emerson J.B."/>
            <person name="Anantharaman K."/>
            <person name="Thomas B.C."/>
            <person name="Malmstrom R."/>
            <person name="Stieglmeier M."/>
            <person name="Klingl A."/>
            <person name="Woyke T."/>
            <person name="Ryan C.M."/>
            <person name="Banfield J.F."/>
        </authorList>
    </citation>
    <scope>NUCLEOTIDE SEQUENCE [LARGE SCALE GENOMIC DNA]</scope>
</reference>
<sequence length="124" mass="14006">MEQETRKFLQAEETAEKLVETLKQIHNEATSYQTATRELDDVRKRLLSLIESTEKVVNGSHEIVKILKEIGGPEILSRLTEVENKSKEDFAKQSKVLNNIKVLIILTFTSSAVAIITGIITLLR</sequence>
<name>A0A2H9PBM9_9BACT</name>
<comment type="caution">
    <text evidence="3">The sequence shown here is derived from an EMBL/GenBank/DDBJ whole genome shotgun (WGS) entry which is preliminary data.</text>
</comment>
<feature type="transmembrane region" description="Helical" evidence="2">
    <location>
        <begin position="102"/>
        <end position="123"/>
    </location>
</feature>